<evidence type="ECO:0000313" key="1">
    <source>
        <dbReference type="EnsemblProtists" id="HpaP801314"/>
    </source>
</evidence>
<protein>
    <submittedName>
        <fullName evidence="1">Uncharacterized protein</fullName>
    </submittedName>
</protein>
<dbReference type="Proteomes" id="UP000011713">
    <property type="component" value="Unassembled WGS sequence"/>
</dbReference>
<dbReference type="EMBL" id="JH598325">
    <property type="status" value="NOT_ANNOTATED_CDS"/>
    <property type="molecule type" value="Genomic_DNA"/>
</dbReference>
<reference evidence="1" key="2">
    <citation type="submission" date="2015-06" db="UniProtKB">
        <authorList>
            <consortium name="EnsemblProtists"/>
        </authorList>
    </citation>
    <scope>IDENTIFICATION</scope>
    <source>
        <strain evidence="1">Emoy2</strain>
    </source>
</reference>
<evidence type="ECO:0000313" key="2">
    <source>
        <dbReference type="Proteomes" id="UP000011713"/>
    </source>
</evidence>
<dbReference type="AlphaFoldDB" id="M4B4W4"/>
<name>M4B4W4_HYAAE</name>
<organism evidence="1 2">
    <name type="scientific">Hyaloperonospora arabidopsidis (strain Emoy2)</name>
    <name type="common">Downy mildew agent</name>
    <name type="synonym">Peronospora arabidopsidis</name>
    <dbReference type="NCBI Taxonomy" id="559515"/>
    <lineage>
        <taxon>Eukaryota</taxon>
        <taxon>Sar</taxon>
        <taxon>Stramenopiles</taxon>
        <taxon>Oomycota</taxon>
        <taxon>Peronosporomycetes</taxon>
        <taxon>Peronosporales</taxon>
        <taxon>Peronosporaceae</taxon>
        <taxon>Hyaloperonospora</taxon>
    </lineage>
</organism>
<accession>M4B4W4</accession>
<proteinExistence type="predicted"/>
<dbReference type="HOGENOM" id="CLU_2927528_0_0_1"/>
<dbReference type="EnsemblProtists" id="HpaT801314">
    <property type="protein sequence ID" value="HpaP801314"/>
    <property type="gene ID" value="HpaG801314"/>
</dbReference>
<dbReference type="VEuPathDB" id="FungiDB:HpaG801314"/>
<sequence length="61" mass="7146">MALESDSHRRCITAYGPRRRLLLVMRLGTEPRRSPRQLLRMVTSEIPKYNEHVQLLNTNGN</sequence>
<reference evidence="2" key="1">
    <citation type="journal article" date="2010" name="Science">
        <title>Signatures of adaptation to obligate biotrophy in the Hyaloperonospora arabidopsidis genome.</title>
        <authorList>
            <person name="Baxter L."/>
            <person name="Tripathy S."/>
            <person name="Ishaque N."/>
            <person name="Boot N."/>
            <person name="Cabral A."/>
            <person name="Kemen E."/>
            <person name="Thines M."/>
            <person name="Ah-Fong A."/>
            <person name="Anderson R."/>
            <person name="Badejoko W."/>
            <person name="Bittner-Eddy P."/>
            <person name="Boore J.L."/>
            <person name="Chibucos M.C."/>
            <person name="Coates M."/>
            <person name="Dehal P."/>
            <person name="Delehaunty K."/>
            <person name="Dong S."/>
            <person name="Downton P."/>
            <person name="Dumas B."/>
            <person name="Fabro G."/>
            <person name="Fronick C."/>
            <person name="Fuerstenberg S.I."/>
            <person name="Fulton L."/>
            <person name="Gaulin E."/>
            <person name="Govers F."/>
            <person name="Hughes L."/>
            <person name="Humphray S."/>
            <person name="Jiang R.H."/>
            <person name="Judelson H."/>
            <person name="Kamoun S."/>
            <person name="Kyung K."/>
            <person name="Meijer H."/>
            <person name="Minx P."/>
            <person name="Morris P."/>
            <person name="Nelson J."/>
            <person name="Phuntumart V."/>
            <person name="Qutob D."/>
            <person name="Rehmany A."/>
            <person name="Rougon-Cardoso A."/>
            <person name="Ryden P."/>
            <person name="Torto-Alalibo T."/>
            <person name="Studholme D."/>
            <person name="Wang Y."/>
            <person name="Win J."/>
            <person name="Wood J."/>
            <person name="Clifton S.W."/>
            <person name="Rogers J."/>
            <person name="Van den Ackerveken G."/>
            <person name="Jones J.D."/>
            <person name="McDowell J.M."/>
            <person name="Beynon J."/>
            <person name="Tyler B.M."/>
        </authorList>
    </citation>
    <scope>NUCLEOTIDE SEQUENCE [LARGE SCALE GENOMIC DNA]</scope>
    <source>
        <strain evidence="2">Emoy2</strain>
    </source>
</reference>
<keyword evidence="2" id="KW-1185">Reference proteome</keyword>
<dbReference type="InParanoid" id="M4B4W4"/>
<dbReference type="EnsemblProtists" id="HpaT801313">
    <property type="protein sequence ID" value="HpaP801313"/>
    <property type="gene ID" value="HpaG801313"/>
</dbReference>